<gene>
    <name evidence="1" type="ORF">TRIP_D450057</name>
</gene>
<dbReference type="Pfam" id="PF12864">
    <property type="entry name" value="DUF3822"/>
    <property type="match status" value="1"/>
</dbReference>
<evidence type="ECO:0000313" key="1">
    <source>
        <dbReference type="EMBL" id="VBB48602.1"/>
    </source>
</evidence>
<dbReference type="Gene3D" id="3.30.420.260">
    <property type="match status" value="1"/>
</dbReference>
<name>A0A653AKI3_9BACT</name>
<dbReference type="Gene3D" id="3.30.420.250">
    <property type="match status" value="1"/>
</dbReference>
<dbReference type="InterPro" id="IPR024213">
    <property type="entry name" value="DUF3822"/>
</dbReference>
<proteinExistence type="predicted"/>
<protein>
    <recommendedName>
        <fullName evidence="2">DUF3822 domain-containing protein</fullName>
    </recommendedName>
</protein>
<evidence type="ECO:0008006" key="2">
    <source>
        <dbReference type="Google" id="ProtNLM"/>
    </source>
</evidence>
<organism evidence="1">
    <name type="scientific">uncultured Paludibacter sp</name>
    <dbReference type="NCBI Taxonomy" id="497635"/>
    <lineage>
        <taxon>Bacteria</taxon>
        <taxon>Pseudomonadati</taxon>
        <taxon>Bacteroidota</taxon>
        <taxon>Bacteroidia</taxon>
        <taxon>Bacteroidales</taxon>
        <taxon>Paludibacteraceae</taxon>
        <taxon>Paludibacter</taxon>
        <taxon>environmental samples</taxon>
    </lineage>
</organism>
<reference evidence="1" key="1">
    <citation type="submission" date="2018-07" db="EMBL/GenBank/DDBJ databases">
        <authorList>
            <consortium name="Genoscope - CEA"/>
            <person name="William W."/>
        </authorList>
    </citation>
    <scope>NUCLEOTIDE SEQUENCE</scope>
    <source>
        <strain evidence="1">IK1</strain>
    </source>
</reference>
<dbReference type="CDD" id="cd24013">
    <property type="entry name" value="ASKHA_ATPase_BT3980-like"/>
    <property type="match status" value="1"/>
</dbReference>
<accession>A0A653AKI3</accession>
<sequence length="239" mass="27946">MDVADKAQLQNSENVLDIFVSPEGIFCAVSDENKNVILRQQLNTEINSKTDIQKIEDFFNQPELDVLSENVNIYIENSTYQLIPSELYRHQDTEKLFEMTLGKTENETIQSSVLPKWNMHLAYRIPEKLRLFLAEKFPDTEPKHIVFDLLKTFIKRSEEAVYLNLRKNVADLALIKDNKLQLLNSFDVKTDEDIVYFAMNIFEQFQLNPENFKLKIKISKSDNKSAVELLKEYISEVEE</sequence>
<dbReference type="AlphaFoldDB" id="A0A653AKI3"/>
<dbReference type="EMBL" id="UPXZ01000040">
    <property type="protein sequence ID" value="VBB48602.1"/>
    <property type="molecule type" value="Genomic_DNA"/>
</dbReference>